<dbReference type="InterPro" id="IPR039251">
    <property type="entry name" value="OXLD1"/>
</dbReference>
<evidence type="ECO:0000256" key="1">
    <source>
        <dbReference type="SAM" id="MobiDB-lite"/>
    </source>
</evidence>
<evidence type="ECO:0000313" key="3">
    <source>
        <dbReference type="EMBL" id="EFA75118.1"/>
    </source>
</evidence>
<dbReference type="Proteomes" id="UP000001396">
    <property type="component" value="Unassembled WGS sequence"/>
</dbReference>
<organism evidence="3 4">
    <name type="scientific">Heterostelium pallidum (strain ATCC 26659 / Pp 5 / PN500)</name>
    <name type="common">Cellular slime mold</name>
    <name type="synonym">Polysphondylium pallidum</name>
    <dbReference type="NCBI Taxonomy" id="670386"/>
    <lineage>
        <taxon>Eukaryota</taxon>
        <taxon>Amoebozoa</taxon>
        <taxon>Evosea</taxon>
        <taxon>Eumycetozoa</taxon>
        <taxon>Dictyostelia</taxon>
        <taxon>Acytosteliales</taxon>
        <taxon>Acytosteliaceae</taxon>
        <taxon>Heterostelium</taxon>
    </lineage>
</organism>
<feature type="compositionally biased region" description="Basic and acidic residues" evidence="1">
    <location>
        <begin position="163"/>
        <end position="179"/>
    </location>
</feature>
<comment type="caution">
    <text evidence="3">The sequence shown here is derived from an EMBL/GenBank/DDBJ whole genome shotgun (WGS) entry which is preliminary data.</text>
</comment>
<dbReference type="EMBL" id="ADBJ01000056">
    <property type="protein sequence ID" value="EFA75118.1"/>
    <property type="molecule type" value="Genomic_DNA"/>
</dbReference>
<evidence type="ECO:0000259" key="2">
    <source>
        <dbReference type="Pfam" id="PF09791"/>
    </source>
</evidence>
<protein>
    <recommendedName>
        <fullName evidence="2">Oxidoreductase-like domain-containing protein</fullName>
    </recommendedName>
</protein>
<dbReference type="GO" id="GO:0005739">
    <property type="term" value="C:mitochondrion"/>
    <property type="evidence" value="ECO:0007669"/>
    <property type="project" value="TreeGrafter"/>
</dbReference>
<keyword evidence="4" id="KW-1185">Reference proteome</keyword>
<dbReference type="InParanoid" id="D3BTT2"/>
<feature type="region of interest" description="Disordered" evidence="1">
    <location>
        <begin position="163"/>
        <end position="189"/>
    </location>
</feature>
<name>D3BTT2_HETP5</name>
<dbReference type="Pfam" id="PF09791">
    <property type="entry name" value="Oxidored-like"/>
    <property type="match status" value="1"/>
</dbReference>
<gene>
    <name evidence="3" type="ORF">PPL_11192</name>
</gene>
<dbReference type="PANTHER" id="PTHR21193:SF3">
    <property type="entry name" value="OXIDOREDUCTASE-LIKE DOMAIN-CONTAINING PROTEIN 1"/>
    <property type="match status" value="1"/>
</dbReference>
<dbReference type="STRING" id="670386.D3BTT2"/>
<feature type="domain" description="Oxidoreductase-like" evidence="2">
    <location>
        <begin position="90"/>
        <end position="127"/>
    </location>
</feature>
<evidence type="ECO:0000313" key="4">
    <source>
        <dbReference type="Proteomes" id="UP000001396"/>
    </source>
</evidence>
<dbReference type="InterPro" id="IPR019180">
    <property type="entry name" value="Oxidoreductase-like_N"/>
</dbReference>
<accession>D3BTT2</accession>
<sequence length="189" mass="21846">MIIPVSGCLSRLLQQSSHAHHHILKNKNIIEFKDNINSKRLRRSTSIDSNRNNVNSNSFLNFEYYQRPFSSSNSSSNSSISNNIDSQQQLPLQPVIPTNCCGNGCAHCVWDSYFDELEQYNLKMKEINPNLPDEPLLTSDENEDPMQFFMKMERFFALQKKKQEQQQKLKQEKQDEQLKIDIGTSIASS</sequence>
<dbReference type="RefSeq" id="XP_020427252.1">
    <property type="nucleotide sequence ID" value="XM_020581949.1"/>
</dbReference>
<proteinExistence type="predicted"/>
<dbReference type="AlphaFoldDB" id="D3BTT2"/>
<reference evidence="3 4" key="1">
    <citation type="journal article" date="2011" name="Genome Res.">
        <title>Phylogeny-wide analysis of social amoeba genomes highlights ancient origins for complex intercellular communication.</title>
        <authorList>
            <person name="Heidel A.J."/>
            <person name="Lawal H.M."/>
            <person name="Felder M."/>
            <person name="Schilde C."/>
            <person name="Helps N.R."/>
            <person name="Tunggal B."/>
            <person name="Rivero F."/>
            <person name="John U."/>
            <person name="Schleicher M."/>
            <person name="Eichinger L."/>
            <person name="Platzer M."/>
            <person name="Noegel A.A."/>
            <person name="Schaap P."/>
            <person name="Gloeckner G."/>
        </authorList>
    </citation>
    <scope>NUCLEOTIDE SEQUENCE [LARGE SCALE GENOMIC DNA]</scope>
    <source>
        <strain evidence="4">ATCC 26659 / Pp 5 / PN500</strain>
    </source>
</reference>
<dbReference type="GeneID" id="31366660"/>
<dbReference type="PANTHER" id="PTHR21193">
    <property type="entry name" value="OXIDOREDUCTASE-LIKE DOMAIN-CONTAINING PROTEIN 1"/>
    <property type="match status" value="1"/>
</dbReference>